<dbReference type="InterPro" id="IPR049227">
    <property type="entry name" value="DUF6824"/>
</dbReference>
<reference evidence="3" key="1">
    <citation type="submission" date="2021-01" db="EMBL/GenBank/DDBJ databases">
        <authorList>
            <person name="Corre E."/>
            <person name="Pelletier E."/>
            <person name="Niang G."/>
            <person name="Scheremetjew M."/>
            <person name="Finn R."/>
            <person name="Kale V."/>
            <person name="Holt S."/>
            <person name="Cochrane G."/>
            <person name="Meng A."/>
            <person name="Brown T."/>
            <person name="Cohen L."/>
        </authorList>
    </citation>
    <scope>NUCLEOTIDE SEQUENCE</scope>
    <source>
        <strain evidence="3">MM31A-1</strain>
    </source>
</reference>
<name>A0A7S3Q9T7_9STRA</name>
<dbReference type="Pfam" id="PF20710">
    <property type="entry name" value="DUF6824"/>
    <property type="match status" value="1"/>
</dbReference>
<gene>
    <name evidence="3" type="ORF">CDEB00056_LOCUS14841</name>
</gene>
<dbReference type="EMBL" id="HBIO01019296">
    <property type="protein sequence ID" value="CAE0469988.1"/>
    <property type="molecule type" value="Transcribed_RNA"/>
</dbReference>
<evidence type="ECO:0000313" key="3">
    <source>
        <dbReference type="EMBL" id="CAE0469988.1"/>
    </source>
</evidence>
<feature type="domain" description="DUF6824" evidence="2">
    <location>
        <begin position="57"/>
        <end position="101"/>
    </location>
</feature>
<protein>
    <recommendedName>
        <fullName evidence="2">DUF6824 domain-containing protein</fullName>
    </recommendedName>
</protein>
<proteinExistence type="predicted"/>
<feature type="compositionally biased region" description="Polar residues" evidence="1">
    <location>
        <begin position="43"/>
        <end position="53"/>
    </location>
</feature>
<sequence>MMPTPSANTKEETCSSSKPPAAAVKVSLTSSGAQSPDPESKDQSGSGSGTAVISQRDVLFGRGRGVTNHAGNIYFRTLVSQHQPVYVNARKFEKAAIAKSIEPVKLKKQRLPNLLLLIFEVKIEDS</sequence>
<dbReference type="AlphaFoldDB" id="A0A7S3Q9T7"/>
<feature type="compositionally biased region" description="Polar residues" evidence="1">
    <location>
        <begin position="1"/>
        <end position="18"/>
    </location>
</feature>
<accession>A0A7S3Q9T7</accession>
<organism evidence="3">
    <name type="scientific">Chaetoceros debilis</name>
    <dbReference type="NCBI Taxonomy" id="122233"/>
    <lineage>
        <taxon>Eukaryota</taxon>
        <taxon>Sar</taxon>
        <taxon>Stramenopiles</taxon>
        <taxon>Ochrophyta</taxon>
        <taxon>Bacillariophyta</taxon>
        <taxon>Coscinodiscophyceae</taxon>
        <taxon>Chaetocerotophycidae</taxon>
        <taxon>Chaetocerotales</taxon>
        <taxon>Chaetocerotaceae</taxon>
        <taxon>Chaetoceros</taxon>
    </lineage>
</organism>
<evidence type="ECO:0000259" key="2">
    <source>
        <dbReference type="Pfam" id="PF20710"/>
    </source>
</evidence>
<feature type="region of interest" description="Disordered" evidence="1">
    <location>
        <begin position="1"/>
        <end position="53"/>
    </location>
</feature>
<evidence type="ECO:0000256" key="1">
    <source>
        <dbReference type="SAM" id="MobiDB-lite"/>
    </source>
</evidence>